<dbReference type="eggNOG" id="COG1309">
    <property type="taxonomic scope" value="Bacteria"/>
</dbReference>
<dbReference type="GO" id="GO:0003700">
    <property type="term" value="F:DNA-binding transcription factor activity"/>
    <property type="evidence" value="ECO:0007669"/>
    <property type="project" value="TreeGrafter"/>
</dbReference>
<dbReference type="PATRIC" id="fig|1200352.3.peg.606"/>
<evidence type="ECO:0000259" key="4">
    <source>
        <dbReference type="PROSITE" id="PS50977"/>
    </source>
</evidence>
<dbReference type="OrthoDB" id="3210235at2"/>
<evidence type="ECO:0000313" key="6">
    <source>
        <dbReference type="Proteomes" id="UP000014809"/>
    </source>
</evidence>
<feature type="domain" description="HTH tetR-type" evidence="4">
    <location>
        <begin position="18"/>
        <end position="78"/>
    </location>
</feature>
<dbReference type="Gene3D" id="1.10.10.60">
    <property type="entry name" value="Homeodomain-like"/>
    <property type="match status" value="1"/>
</dbReference>
<keyword evidence="1 2" id="KW-0238">DNA-binding</keyword>
<organism evidence="5 6">
    <name type="scientific">Corynebacterium terpenotabidum Y-11</name>
    <dbReference type="NCBI Taxonomy" id="1200352"/>
    <lineage>
        <taxon>Bacteria</taxon>
        <taxon>Bacillati</taxon>
        <taxon>Actinomycetota</taxon>
        <taxon>Actinomycetes</taxon>
        <taxon>Mycobacteriales</taxon>
        <taxon>Corynebacteriaceae</taxon>
        <taxon>Corynebacterium</taxon>
    </lineage>
</organism>
<feature type="DNA-binding region" description="H-T-H motif" evidence="2">
    <location>
        <begin position="41"/>
        <end position="60"/>
    </location>
</feature>
<dbReference type="EMBL" id="CP003696">
    <property type="protein sequence ID" value="AGP30258.1"/>
    <property type="molecule type" value="Genomic_DNA"/>
</dbReference>
<dbReference type="GO" id="GO:0000976">
    <property type="term" value="F:transcription cis-regulatory region binding"/>
    <property type="evidence" value="ECO:0007669"/>
    <property type="project" value="TreeGrafter"/>
</dbReference>
<dbReference type="Proteomes" id="UP000014809">
    <property type="component" value="Chromosome"/>
</dbReference>
<feature type="region of interest" description="Disordered" evidence="3">
    <location>
        <begin position="1"/>
        <end position="20"/>
    </location>
</feature>
<evidence type="ECO:0000256" key="3">
    <source>
        <dbReference type="SAM" id="MobiDB-lite"/>
    </source>
</evidence>
<dbReference type="InterPro" id="IPR050109">
    <property type="entry name" value="HTH-type_TetR-like_transc_reg"/>
</dbReference>
<dbReference type="InterPro" id="IPR041678">
    <property type="entry name" value="TetR_C_16"/>
</dbReference>
<keyword evidence="6" id="KW-1185">Reference proteome</keyword>
<dbReference type="HOGENOM" id="CLU_069356_10_0_11"/>
<dbReference type="SUPFAM" id="SSF48498">
    <property type="entry name" value="Tetracyclin repressor-like, C-terminal domain"/>
    <property type="match status" value="1"/>
</dbReference>
<sequence>MSGQSDSTRRPGRRVGDSGTRETILATALEMFADRGFAATSVRAIAKQAEVDPALVRHFFGTKQELFTTAVVDRSKVAGRMAEAFRGPADSIGERLVRTYFTLWEDPETGPLLQTLFRSAVSDEELAPLFVPMMFARLQDRASDAESATILDRATLATPQILGVAVCRYIFRIPVIAEEPLDDLVARLAPQVQRILEG</sequence>
<dbReference type="PANTHER" id="PTHR30055:SF235">
    <property type="entry name" value="TRANSCRIPTIONAL REGULATORY PROTEIN"/>
    <property type="match status" value="1"/>
</dbReference>
<dbReference type="PANTHER" id="PTHR30055">
    <property type="entry name" value="HTH-TYPE TRANSCRIPTIONAL REGULATOR RUTR"/>
    <property type="match status" value="1"/>
</dbReference>
<evidence type="ECO:0000256" key="1">
    <source>
        <dbReference type="ARBA" id="ARBA00023125"/>
    </source>
</evidence>
<evidence type="ECO:0000313" key="5">
    <source>
        <dbReference type="EMBL" id="AGP30258.1"/>
    </source>
</evidence>
<dbReference type="RefSeq" id="WP_020440622.1">
    <property type="nucleotide sequence ID" value="NC_021663.1"/>
</dbReference>
<dbReference type="AlphaFoldDB" id="S4XI10"/>
<dbReference type="InterPro" id="IPR009057">
    <property type="entry name" value="Homeodomain-like_sf"/>
</dbReference>
<dbReference type="Pfam" id="PF00440">
    <property type="entry name" value="TetR_N"/>
    <property type="match status" value="1"/>
</dbReference>
<dbReference type="PROSITE" id="PS50977">
    <property type="entry name" value="HTH_TETR_2"/>
    <property type="match status" value="1"/>
</dbReference>
<dbReference type="KEGG" id="cter:A606_03025"/>
<reference evidence="5 6" key="1">
    <citation type="submission" date="2012-06" db="EMBL/GenBank/DDBJ databases">
        <title>Complete genome sequence of Corynebacterium terpenotabidum Y-11 (=DSM 44721).</title>
        <authorList>
            <person name="Ruckert C."/>
            <person name="Albersmeier A."/>
            <person name="Al-Dilaimi A."/>
            <person name="Szczepanowski R."/>
            <person name="Kalinowski J."/>
        </authorList>
    </citation>
    <scope>NUCLEOTIDE SEQUENCE [LARGE SCALE GENOMIC DNA]</scope>
    <source>
        <strain evidence="5 6">Y-11</strain>
    </source>
</reference>
<name>S4XI10_9CORY</name>
<proteinExistence type="predicted"/>
<dbReference type="InterPro" id="IPR036271">
    <property type="entry name" value="Tet_transcr_reg_TetR-rel_C_sf"/>
</dbReference>
<accession>S4XI10</accession>
<gene>
    <name evidence="5" type="ORF">A606_03025</name>
</gene>
<dbReference type="Pfam" id="PF17920">
    <property type="entry name" value="TetR_C_16"/>
    <property type="match status" value="1"/>
</dbReference>
<evidence type="ECO:0000256" key="2">
    <source>
        <dbReference type="PROSITE-ProRule" id="PRU00335"/>
    </source>
</evidence>
<protein>
    <submittedName>
        <fullName evidence="5">TetR family transcriptional regulator</fullName>
    </submittedName>
</protein>
<dbReference type="PRINTS" id="PR00455">
    <property type="entry name" value="HTHTETR"/>
</dbReference>
<dbReference type="STRING" id="1200352.A606_03025"/>
<dbReference type="Gene3D" id="1.10.357.10">
    <property type="entry name" value="Tetracycline Repressor, domain 2"/>
    <property type="match status" value="1"/>
</dbReference>
<dbReference type="SUPFAM" id="SSF46689">
    <property type="entry name" value="Homeodomain-like"/>
    <property type="match status" value="1"/>
</dbReference>
<dbReference type="InterPro" id="IPR001647">
    <property type="entry name" value="HTH_TetR"/>
</dbReference>